<dbReference type="Gene3D" id="3.40.50.980">
    <property type="match status" value="1"/>
</dbReference>
<dbReference type="Pfam" id="PF00501">
    <property type="entry name" value="AMP-binding"/>
    <property type="match status" value="5"/>
</dbReference>
<dbReference type="AlphaFoldDB" id="A0A3Q0J710"/>
<feature type="domain" description="AMP-dependent synthetase/ligase" evidence="8">
    <location>
        <begin position="691"/>
        <end position="794"/>
    </location>
</feature>
<evidence type="ECO:0000256" key="5">
    <source>
        <dbReference type="ARBA" id="ARBA00039638"/>
    </source>
</evidence>
<keyword evidence="9" id="KW-1185">Reference proteome</keyword>
<evidence type="ECO:0000256" key="4">
    <source>
        <dbReference type="ARBA" id="ARBA00039009"/>
    </source>
</evidence>
<evidence type="ECO:0000256" key="3">
    <source>
        <dbReference type="ARBA" id="ARBA00037247"/>
    </source>
</evidence>
<dbReference type="PaxDb" id="121845-A0A3Q0J710"/>
<dbReference type="InterPro" id="IPR000873">
    <property type="entry name" value="AMP-dep_synth/lig_dom"/>
</dbReference>
<gene>
    <name evidence="10" type="primary">LOC103513853</name>
</gene>
<evidence type="ECO:0000313" key="9">
    <source>
        <dbReference type="Proteomes" id="UP000079169"/>
    </source>
</evidence>
<comment type="catalytic activity">
    <reaction evidence="6">
        <text>octanoate + ATP + CoA = octanoyl-CoA + AMP + diphosphate</text>
        <dbReference type="Rhea" id="RHEA:33631"/>
        <dbReference type="ChEBI" id="CHEBI:25646"/>
        <dbReference type="ChEBI" id="CHEBI:30616"/>
        <dbReference type="ChEBI" id="CHEBI:33019"/>
        <dbReference type="ChEBI" id="CHEBI:57287"/>
        <dbReference type="ChEBI" id="CHEBI:57386"/>
        <dbReference type="ChEBI" id="CHEBI:456215"/>
    </reaction>
</comment>
<organism evidence="9 10">
    <name type="scientific">Diaphorina citri</name>
    <name type="common">Asian citrus psyllid</name>
    <dbReference type="NCBI Taxonomy" id="121845"/>
    <lineage>
        <taxon>Eukaryota</taxon>
        <taxon>Metazoa</taxon>
        <taxon>Ecdysozoa</taxon>
        <taxon>Arthropoda</taxon>
        <taxon>Hexapoda</taxon>
        <taxon>Insecta</taxon>
        <taxon>Pterygota</taxon>
        <taxon>Neoptera</taxon>
        <taxon>Paraneoptera</taxon>
        <taxon>Hemiptera</taxon>
        <taxon>Sternorrhyncha</taxon>
        <taxon>Psylloidea</taxon>
        <taxon>Psyllidae</taxon>
        <taxon>Diaphorininae</taxon>
        <taxon>Diaphorina</taxon>
    </lineage>
</organism>
<evidence type="ECO:0000256" key="1">
    <source>
        <dbReference type="ARBA" id="ARBA00006432"/>
    </source>
</evidence>
<dbReference type="KEGG" id="dci:103513853"/>
<evidence type="ECO:0000256" key="2">
    <source>
        <dbReference type="ARBA" id="ARBA00022598"/>
    </source>
</evidence>
<keyword evidence="2" id="KW-0436">Ligase</keyword>
<feature type="domain" description="AMP-dependent synthetase/ligase" evidence="8">
    <location>
        <begin position="457"/>
        <end position="595"/>
    </location>
</feature>
<dbReference type="InterPro" id="IPR042099">
    <property type="entry name" value="ANL_N_sf"/>
</dbReference>
<dbReference type="PANTHER" id="PTHR43201:SF5">
    <property type="entry name" value="MEDIUM-CHAIN ACYL-COA LIGASE ACSF2, MITOCHONDRIAL"/>
    <property type="match status" value="1"/>
</dbReference>
<feature type="domain" description="AMP-dependent synthetase/ligase" evidence="8">
    <location>
        <begin position="44"/>
        <end position="411"/>
    </location>
</feature>
<dbReference type="GeneID" id="103513853"/>
<dbReference type="PROSITE" id="PS00455">
    <property type="entry name" value="AMP_BINDING"/>
    <property type="match status" value="1"/>
</dbReference>
<protein>
    <recommendedName>
        <fullName evidence="5">Medium-chain acyl-CoA ligase ACSF2, mitochondrial</fullName>
        <ecNumber evidence="4">6.2.1.2</ecNumber>
    </recommendedName>
</protein>
<feature type="domain" description="AMP-dependent synthetase/ligase" evidence="8">
    <location>
        <begin position="800"/>
        <end position="1010"/>
    </location>
</feature>
<dbReference type="InterPro" id="IPR020845">
    <property type="entry name" value="AMP-binding_CS"/>
</dbReference>
<dbReference type="RefSeq" id="XP_026682743.1">
    <property type="nucleotide sequence ID" value="XM_026826942.1"/>
</dbReference>
<accession>A0A3Q0J710</accession>
<dbReference type="SUPFAM" id="SSF56801">
    <property type="entry name" value="Acetyl-CoA synthetase-like"/>
    <property type="match status" value="6"/>
</dbReference>
<evidence type="ECO:0000259" key="8">
    <source>
        <dbReference type="Pfam" id="PF00501"/>
    </source>
</evidence>
<evidence type="ECO:0000256" key="6">
    <source>
        <dbReference type="ARBA" id="ARBA00047319"/>
    </source>
</evidence>
<name>A0A3Q0J710_DIACI</name>
<reference evidence="10" key="1">
    <citation type="submission" date="2025-08" db="UniProtKB">
        <authorList>
            <consortium name="RefSeq"/>
        </authorList>
    </citation>
    <scope>IDENTIFICATION</scope>
</reference>
<sequence>MKSKLLSTTRTSVIYFHLSQKNFSYVHGASSIKFVTDTIGQLVDKSAEKYGSTESCVDVRNNVRLTFEQVHSQATELASGLLALGFKPGDRLGIWGPNSAQWQITSLAACKAGLIMVDLNPAYQSQEILNCIKKVNVKGIVADETFKTQNYYNLVKAVLPEIGETAASTPIASKQCPYFTHLIIDSEKSLNGAFRLKDVAQSGNRESLDVIDKVLTTTQPDDGCLIQFTSGTTGFPKAAFLSHFNIVNNSNIGGRRLNFHKNHQRIAVQVPYFHVFGHVYGILTNLLFGSTLINASPTFEGEATMNILDKEKVTSIYGTPTMHADIVHRASQLSEDERRRKFATVDYTISGGASISRQLMKALQETLYLKKAVCAYGMTETSPATFLALLNEKDEEHCYNTVGHIMDHVEATELASGLLALGFKPGDRLGIWGPNSAQWQITSLAACKAGLIMVGVYGTPTMYVDVLAKASRLSEEERREKFKSLEFTVSGGASISPDLLRNIREVLGLHRSMQVYGMTETSPVTFLHPADNEVCRNTAHTVGKVLEHTEVRYIVEKLKSRNTAHTVGNVLEHIEVKVVDSDNRMVPYGQQGELCNYVHGASSIKFVTDTIGQLVDKSAEKYGSTESCVDVRNNVRLTFEQVHSQATELASGLLALGFKPGDRLGIWGPNSAQWQITSLAACKAGLIMIHRVCIQVPFFHIYGHVIGILGSLSSGTTLVVPSPSFNPDASLVAFEKERCTGVYGTPTMYVDVLAKASRLSEEERREKFKSLEFTVSGGASISPDLLRNIREVLGLHRSMGTTGFPKAAFLSHFNIVNNSNIGGRRLNFHKNHQRIAVQVPYFHVFGHVYGILTNLLFGSTLINASPTFEGEATMNILDKEKVTSIYGTPTMHADIVHRASQLSEDERRRKFATVDYTISGGASISRQLMKALQETLYLKKAVCAYGMTETSPATFLALLDEKDEEHCYNTVGYIMDHIEAKVVDHNNRIVPFGTPGELLIRGHCNMLGYWEDEQKTKETIGPDRWLRTGLAKVVDHNNRIVPFGTPGELLIRGHCNMLGYWEDEQKTKETIGPDRWLRTGLG</sequence>
<dbReference type="EC" id="6.2.1.2" evidence="4"/>
<dbReference type="GO" id="GO:0031956">
    <property type="term" value="F:medium-chain fatty acid-CoA ligase activity"/>
    <property type="evidence" value="ECO:0007669"/>
    <property type="project" value="UniProtKB-EC"/>
</dbReference>
<comment type="function">
    <text evidence="3">Acyl-CoA synthases catalyze the initial reaction in fatty acid metabolism, by forming a thioester with CoA. Has some preference toward medium-chain substrates. Plays a role in adipocyte differentiation.</text>
</comment>
<proteinExistence type="inferred from homology"/>
<dbReference type="Proteomes" id="UP000079169">
    <property type="component" value="Unplaced"/>
</dbReference>
<dbReference type="PANTHER" id="PTHR43201">
    <property type="entry name" value="ACYL-COA SYNTHETASE"/>
    <property type="match status" value="1"/>
</dbReference>
<evidence type="ECO:0000256" key="7">
    <source>
        <dbReference type="ARBA" id="ARBA00048277"/>
    </source>
</evidence>
<dbReference type="Gene3D" id="3.40.50.12780">
    <property type="entry name" value="N-terminal domain of ligase-like"/>
    <property type="match status" value="6"/>
</dbReference>
<feature type="domain" description="AMP-dependent synthetase/ligase" evidence="8">
    <location>
        <begin position="616"/>
        <end position="688"/>
    </location>
</feature>
<comment type="similarity">
    <text evidence="1">Belongs to the ATP-dependent AMP-binding enzyme family.</text>
</comment>
<evidence type="ECO:0000313" key="10">
    <source>
        <dbReference type="RefSeq" id="XP_026682743.1"/>
    </source>
</evidence>
<comment type="catalytic activity">
    <reaction evidence="7">
        <text>a medium-chain fatty acid + ATP + CoA = a medium-chain fatty acyl-CoA + AMP + diphosphate</text>
        <dbReference type="Rhea" id="RHEA:48340"/>
        <dbReference type="ChEBI" id="CHEBI:30616"/>
        <dbReference type="ChEBI" id="CHEBI:33019"/>
        <dbReference type="ChEBI" id="CHEBI:57287"/>
        <dbReference type="ChEBI" id="CHEBI:59558"/>
        <dbReference type="ChEBI" id="CHEBI:90546"/>
        <dbReference type="ChEBI" id="CHEBI:456215"/>
        <dbReference type="EC" id="6.2.1.2"/>
    </reaction>
</comment>
<dbReference type="GO" id="GO:0006631">
    <property type="term" value="P:fatty acid metabolic process"/>
    <property type="evidence" value="ECO:0007669"/>
    <property type="project" value="TreeGrafter"/>
</dbReference>
<dbReference type="STRING" id="121845.A0A3Q0J710"/>